<feature type="compositionally biased region" description="Low complexity" evidence="4">
    <location>
        <begin position="491"/>
        <end position="507"/>
    </location>
</feature>
<dbReference type="PANTHER" id="PTHR30290">
    <property type="entry name" value="PERIPLASMIC BINDING COMPONENT OF ABC TRANSPORTER"/>
    <property type="match status" value="1"/>
</dbReference>
<evidence type="ECO:0000256" key="1">
    <source>
        <dbReference type="ARBA" id="ARBA00005695"/>
    </source>
</evidence>
<dbReference type="GO" id="GO:0015833">
    <property type="term" value="P:peptide transport"/>
    <property type="evidence" value="ECO:0007669"/>
    <property type="project" value="TreeGrafter"/>
</dbReference>
<dbReference type="PANTHER" id="PTHR30290:SF9">
    <property type="entry name" value="OLIGOPEPTIDE-BINDING PROTEIN APPA"/>
    <property type="match status" value="1"/>
</dbReference>
<protein>
    <submittedName>
        <fullName evidence="6">ABC transporter substrate-binding protein</fullName>
    </submittedName>
</protein>
<dbReference type="Pfam" id="PF00496">
    <property type="entry name" value="SBP_bac_5"/>
    <property type="match status" value="1"/>
</dbReference>
<evidence type="ECO:0000259" key="5">
    <source>
        <dbReference type="Pfam" id="PF00496"/>
    </source>
</evidence>
<dbReference type="Proteomes" id="UP000318093">
    <property type="component" value="Unassembled WGS sequence"/>
</dbReference>
<feature type="compositionally biased region" description="Basic residues" evidence="4">
    <location>
        <begin position="476"/>
        <end position="490"/>
    </location>
</feature>
<dbReference type="AlphaFoldDB" id="A0A537J8Q2"/>
<sequence length="615" mass="66922">MMRRFLLVLVLLAVLGLPGLGFTAAAPRQGGALVYSLDGSPDRLDPNLSGLRPAQIVFFQIFDPLVVRDPKDNTIKPWLATSWTVSPDGKTYTFRLRTGVRFHDGTAFDAAAVKFNFDRTHNPALGARCGGCAVGFYESADVVTPTTVRIHLKSPWAPFLDAASLFYRMTSPAGVRKVGDQDFGRYPVGTGPFRFVEWAPNDHVTLDRNPDYNWAPSLFTHQGPAYIDRVTFRIIREPSTRVGALQSGELQVTTAVSPQDFQRLAHDPRFRPIVGLAPGSPYNWAINVTKAPTDDLAVRQAMEWGINRDLIARVAYGPFQSYGAYRPAYTLLSPVTWGYDKGSELYRYNPAKAKEVLDAAGWKVGPDGVRARGGQRLVIVFNAWEHGIPELVQSELRSIGMDVKIGIYDALTVNEDQRKGESHLSPLPGARTDPDVLSAFLHSRNVGGGGFNFSFIKDPALDRLFDEGATEVNTARLRRGTTSRSSRPRSKTCGSTRRGSSRGSTTRGWRREPGAGRGRRVGLAGPHGAIHQLPAAPQRDRGHRRARAGVADDPSRPRRSGAAHGGRRAGVGGATPADSAQPRPRPAALPAARGRRTAVRGGRSGPVAALRPADH</sequence>
<name>A0A537J8Q2_9BACT</name>
<evidence type="ECO:0000256" key="2">
    <source>
        <dbReference type="ARBA" id="ARBA00022448"/>
    </source>
</evidence>
<comment type="similarity">
    <text evidence="1">Belongs to the bacterial solute-binding protein 5 family.</text>
</comment>
<evidence type="ECO:0000256" key="4">
    <source>
        <dbReference type="SAM" id="MobiDB-lite"/>
    </source>
</evidence>
<feature type="domain" description="Solute-binding protein family 5" evidence="5">
    <location>
        <begin position="74"/>
        <end position="427"/>
    </location>
</feature>
<evidence type="ECO:0000313" key="6">
    <source>
        <dbReference type="EMBL" id="TMI79938.1"/>
    </source>
</evidence>
<feature type="compositionally biased region" description="Low complexity" evidence="4">
    <location>
        <begin position="574"/>
        <end position="592"/>
    </location>
</feature>
<dbReference type="EMBL" id="VBAN01000291">
    <property type="protein sequence ID" value="TMI79938.1"/>
    <property type="molecule type" value="Genomic_DNA"/>
</dbReference>
<accession>A0A537J8Q2</accession>
<feature type="compositionally biased region" description="Basic residues" evidence="4">
    <location>
        <begin position="557"/>
        <end position="567"/>
    </location>
</feature>
<organism evidence="6 7">
    <name type="scientific">Candidatus Segetimicrobium genomatis</name>
    <dbReference type="NCBI Taxonomy" id="2569760"/>
    <lineage>
        <taxon>Bacteria</taxon>
        <taxon>Bacillati</taxon>
        <taxon>Candidatus Sysuimicrobiota</taxon>
        <taxon>Candidatus Sysuimicrobiia</taxon>
        <taxon>Candidatus Sysuimicrobiales</taxon>
        <taxon>Candidatus Segetimicrobiaceae</taxon>
        <taxon>Candidatus Segetimicrobium</taxon>
    </lineage>
</organism>
<keyword evidence="2" id="KW-0813">Transport</keyword>
<gene>
    <name evidence="6" type="ORF">E6H03_09315</name>
</gene>
<evidence type="ECO:0000256" key="3">
    <source>
        <dbReference type="ARBA" id="ARBA00022729"/>
    </source>
</evidence>
<comment type="caution">
    <text evidence="6">The sequence shown here is derived from an EMBL/GenBank/DDBJ whole genome shotgun (WGS) entry which is preliminary data.</text>
</comment>
<dbReference type="GO" id="GO:1904680">
    <property type="term" value="F:peptide transmembrane transporter activity"/>
    <property type="evidence" value="ECO:0007669"/>
    <property type="project" value="TreeGrafter"/>
</dbReference>
<dbReference type="SUPFAM" id="SSF53850">
    <property type="entry name" value="Periplasmic binding protein-like II"/>
    <property type="match status" value="1"/>
</dbReference>
<feature type="region of interest" description="Disordered" evidence="4">
    <location>
        <begin position="475"/>
        <end position="615"/>
    </location>
</feature>
<dbReference type="Gene3D" id="3.40.190.10">
    <property type="entry name" value="Periplasmic binding protein-like II"/>
    <property type="match status" value="1"/>
</dbReference>
<dbReference type="Gene3D" id="3.10.105.10">
    <property type="entry name" value="Dipeptide-binding Protein, Domain 3"/>
    <property type="match status" value="1"/>
</dbReference>
<evidence type="ECO:0000313" key="7">
    <source>
        <dbReference type="Proteomes" id="UP000318093"/>
    </source>
</evidence>
<dbReference type="InterPro" id="IPR000914">
    <property type="entry name" value="SBP_5_dom"/>
</dbReference>
<reference evidence="6 7" key="1">
    <citation type="journal article" date="2019" name="Nat. Microbiol.">
        <title>Mediterranean grassland soil C-N compound turnover is dependent on rainfall and depth, and is mediated by genomically divergent microorganisms.</title>
        <authorList>
            <person name="Diamond S."/>
            <person name="Andeer P.F."/>
            <person name="Li Z."/>
            <person name="Crits-Christoph A."/>
            <person name="Burstein D."/>
            <person name="Anantharaman K."/>
            <person name="Lane K.R."/>
            <person name="Thomas B.C."/>
            <person name="Pan C."/>
            <person name="Northen T.R."/>
            <person name="Banfield J.F."/>
        </authorList>
    </citation>
    <scope>NUCLEOTIDE SEQUENCE [LARGE SCALE GENOMIC DNA]</scope>
    <source>
        <strain evidence="6">NP_6</strain>
    </source>
</reference>
<dbReference type="InterPro" id="IPR039424">
    <property type="entry name" value="SBP_5"/>
</dbReference>
<keyword evidence="3" id="KW-0732">Signal</keyword>
<dbReference type="CDD" id="cd08492">
    <property type="entry name" value="PBP2_NikA_DppA_OppA_like_15"/>
    <property type="match status" value="1"/>
</dbReference>
<proteinExistence type="inferred from homology"/>